<feature type="transmembrane region" description="Helical" evidence="2">
    <location>
        <begin position="40"/>
        <end position="62"/>
    </location>
</feature>
<feature type="transmembrane region" description="Helical" evidence="2">
    <location>
        <begin position="410"/>
        <end position="433"/>
    </location>
</feature>
<evidence type="ECO:0000313" key="4">
    <source>
        <dbReference type="Proteomes" id="UP000051952"/>
    </source>
</evidence>
<feature type="region of interest" description="Disordered" evidence="1">
    <location>
        <begin position="987"/>
        <end position="1033"/>
    </location>
</feature>
<evidence type="ECO:0000313" key="3">
    <source>
        <dbReference type="EMBL" id="CUG27311.1"/>
    </source>
</evidence>
<feature type="compositionally biased region" description="Basic and acidic residues" evidence="1">
    <location>
        <begin position="987"/>
        <end position="1008"/>
    </location>
</feature>
<feature type="region of interest" description="Disordered" evidence="1">
    <location>
        <begin position="549"/>
        <end position="584"/>
    </location>
</feature>
<keyword evidence="2" id="KW-0812">Transmembrane</keyword>
<keyword evidence="2" id="KW-1133">Transmembrane helix</keyword>
<evidence type="ECO:0000256" key="2">
    <source>
        <dbReference type="SAM" id="Phobius"/>
    </source>
</evidence>
<name>A0A0S4IWA7_BODSA</name>
<sequence length="1041" mass="115215">MEAVVQLNIDNHSASEQSQQRHHDENNRRHTSHRHCTVPLWFGCAVLCTILVGIVGFSPFLAGQPNSDIIVASARNTYNMVFAMNAQARYYKYLNEVTTPILAFFHAYFQPYTMIAMNFSDPMWDRDWQLFFTGVAALNPERYYYYMDLATGSFTGQYVRGADKLRIVGNVNDVNFTGYRQSATPPLRFTPTAENVSLEFPPIVMFNNFFATGEASGVILPTLATDAELVYGIATYIGSPLTTPTLTVPVGALLELIPLRYLINLSISTPTAQADLTIGTESVVLDYVGALVTSSLPQLADIYLPEGTPGAICNTVTYDHKNISKCRHSLETIRPIWPLLYVAHEAITTNAEGVVTGGFSRIQYVTFYYNGDQFLISASFPLTEDGGWWTAAISPIDPVYGRYIASRRQIVIVVSCVCGGMALLVLLITYALMLPLGNLMEQMIAALKLQSQTDRYSKAQAALATSIDEFGSTTATASTATILVWGNRLFQVSELGEIEDAISQLHQLLNDVAKMLPPPVIARIRASLASRSGDASEAAYAADAAEDNDGCMMSSEDHSDGDVNNMNSSSGRRSPNRRPKKRSIGLNAADDIAEMMMWVDHKYDLCNSPLSPWEAKARSSVPRHGGIFGEVIELAPDPQLAPLDAETAEAVANKNQLRLLEQGNHSEDEAKQTNLTSSGILMNPTVSLRGARRRGFFMAVSLAEFKCGPSEFADIIAPLLSVVWRHGGEVELIERFLLLATFGCYETLDDAADRAAACAVVISEQRPPPHINPSSRFSVTIDCGWFETSTFSCPLPSGFIMRRQVVSSVARDVAVKLAPLADILHEGLLISGDALRFVDPETLRGRVPVIADHLKFDASCWSKVSRRGPVFVFSIPPISQVRQQDSSTTLTNQFVVNEFRRHDARLVTEGFQLMVNAKYAEAEAYFQRFIDKSGSIKSTHRTIQRMLAVASAIARVERFAPESAMAPYYRGECPTFEATIEEQVAFRERENESRNNKRRNFDSAEGPDRVSSFIEPAETHRSNKPKPWRKQRMSERMLGFL</sequence>
<keyword evidence="4" id="KW-1185">Reference proteome</keyword>
<gene>
    <name evidence="3" type="ORF">BSAL_76715</name>
</gene>
<proteinExistence type="predicted"/>
<evidence type="ECO:0000256" key="1">
    <source>
        <dbReference type="SAM" id="MobiDB-lite"/>
    </source>
</evidence>
<keyword evidence="2" id="KW-0472">Membrane</keyword>
<reference evidence="4" key="1">
    <citation type="submission" date="2015-09" db="EMBL/GenBank/DDBJ databases">
        <authorList>
            <consortium name="Pathogen Informatics"/>
        </authorList>
    </citation>
    <scope>NUCLEOTIDE SEQUENCE [LARGE SCALE GENOMIC DNA]</scope>
    <source>
        <strain evidence="4">Lake Konstanz</strain>
    </source>
</reference>
<dbReference type="AlphaFoldDB" id="A0A0S4IWA7"/>
<feature type="region of interest" description="Disordered" evidence="1">
    <location>
        <begin position="7"/>
        <end position="30"/>
    </location>
</feature>
<accession>A0A0S4IWA7</accession>
<feature type="compositionally biased region" description="Basic residues" evidence="1">
    <location>
        <begin position="574"/>
        <end position="583"/>
    </location>
</feature>
<protein>
    <submittedName>
        <fullName evidence="3">Membrane-associated protein, putative</fullName>
    </submittedName>
</protein>
<feature type="compositionally biased region" description="Basic and acidic residues" evidence="1">
    <location>
        <begin position="19"/>
        <end position="28"/>
    </location>
</feature>
<dbReference type="EMBL" id="CYKH01000727">
    <property type="protein sequence ID" value="CUG27311.1"/>
    <property type="molecule type" value="Genomic_DNA"/>
</dbReference>
<feature type="compositionally biased region" description="Polar residues" evidence="1">
    <location>
        <begin position="8"/>
        <end position="18"/>
    </location>
</feature>
<feature type="compositionally biased region" description="Basic residues" evidence="1">
    <location>
        <begin position="1022"/>
        <end position="1031"/>
    </location>
</feature>
<organism evidence="3 4">
    <name type="scientific">Bodo saltans</name>
    <name type="common">Flagellated protozoan</name>
    <dbReference type="NCBI Taxonomy" id="75058"/>
    <lineage>
        <taxon>Eukaryota</taxon>
        <taxon>Discoba</taxon>
        <taxon>Euglenozoa</taxon>
        <taxon>Kinetoplastea</taxon>
        <taxon>Metakinetoplastina</taxon>
        <taxon>Eubodonida</taxon>
        <taxon>Bodonidae</taxon>
        <taxon>Bodo</taxon>
    </lineage>
</organism>
<dbReference type="VEuPathDB" id="TriTrypDB:BSAL_76715"/>
<dbReference type="Proteomes" id="UP000051952">
    <property type="component" value="Unassembled WGS sequence"/>
</dbReference>